<dbReference type="Proteomes" id="UP000553343">
    <property type="component" value="Unassembled WGS sequence"/>
</dbReference>
<evidence type="ECO:0000259" key="1">
    <source>
        <dbReference type="Pfam" id="PF13173"/>
    </source>
</evidence>
<dbReference type="GO" id="GO:0005524">
    <property type="term" value="F:ATP binding"/>
    <property type="evidence" value="ECO:0007669"/>
    <property type="project" value="UniProtKB-KW"/>
</dbReference>
<dbReference type="AlphaFoldDB" id="A0A850T7Q0"/>
<dbReference type="PANTHER" id="PTHR42990">
    <property type="entry name" value="ATPASE"/>
    <property type="match status" value="1"/>
</dbReference>
<dbReference type="EMBL" id="JACADJ010000011">
    <property type="protein sequence ID" value="NWH04438.1"/>
    <property type="molecule type" value="Genomic_DNA"/>
</dbReference>
<dbReference type="Gene3D" id="3.40.50.300">
    <property type="entry name" value="P-loop containing nucleotide triphosphate hydrolases"/>
    <property type="match status" value="1"/>
</dbReference>
<evidence type="ECO:0000313" key="2">
    <source>
        <dbReference type="EMBL" id="NWH04438.1"/>
    </source>
</evidence>
<organism evidence="2 3">
    <name type="scientific">Desulfobacter latus</name>
    <dbReference type="NCBI Taxonomy" id="2292"/>
    <lineage>
        <taxon>Bacteria</taxon>
        <taxon>Pseudomonadati</taxon>
        <taxon>Thermodesulfobacteriota</taxon>
        <taxon>Desulfobacteria</taxon>
        <taxon>Desulfobacterales</taxon>
        <taxon>Desulfobacteraceae</taxon>
        <taxon>Desulfobacter</taxon>
    </lineage>
</organism>
<keyword evidence="2" id="KW-0547">Nucleotide-binding</keyword>
<feature type="domain" description="AAA" evidence="1">
    <location>
        <begin position="33"/>
        <end position="155"/>
    </location>
</feature>
<dbReference type="InterPro" id="IPR041682">
    <property type="entry name" value="AAA_14"/>
</dbReference>
<accession>A0A850T7Q0</accession>
<dbReference type="RefSeq" id="WP_178365889.1">
    <property type="nucleotide sequence ID" value="NZ_JACADJ010000011.1"/>
</dbReference>
<dbReference type="InterPro" id="IPR027417">
    <property type="entry name" value="P-loop_NTPase"/>
</dbReference>
<dbReference type="SUPFAM" id="SSF52540">
    <property type="entry name" value="P-loop containing nucleoside triphosphate hydrolases"/>
    <property type="match status" value="1"/>
</dbReference>
<keyword evidence="3" id="KW-1185">Reference proteome</keyword>
<evidence type="ECO:0000313" key="3">
    <source>
        <dbReference type="Proteomes" id="UP000553343"/>
    </source>
</evidence>
<keyword evidence="2" id="KW-0067">ATP-binding</keyword>
<name>A0A850T7Q0_9BACT</name>
<reference evidence="2 3" key="1">
    <citation type="submission" date="2020-06" db="EMBL/GenBank/DDBJ databases">
        <title>High-quality draft genome of sulfate reducer Desulfobacter latus type strain AcrS2 isolated from marine sediment.</title>
        <authorList>
            <person name="Hoppe M."/>
            <person name="Larsen C.K."/>
            <person name="Marshall I.P.G."/>
            <person name="Schramm A."/>
            <person name="Marietou A.G."/>
        </authorList>
    </citation>
    <scope>NUCLEOTIDE SEQUENCE [LARGE SCALE GENOMIC DNA]</scope>
    <source>
        <strain evidence="2 3">AcRS2</strain>
    </source>
</reference>
<sequence>MLNYFRNKQARLIQAVPENFIRKKYLKKILSPNRLVGIIGQRGVGKTTLLLQYLKANFSMSEFLYISADDIYIADTTLYDLTDEFSILGGKVIVFDEIHKYKNWAQELKNIYDSFPGMMIRFSGSSMLNILYEKYDLSRRCVTIHMETLSFHEFLGLSENKILAQYSLDEIITHGSQISLDLALSNTTLYSSFLEYLKYGAYPFFIEDRDEFKTKLFNALQKIINEDIPSCNKMEYGHVSVFKRLIAKLIESGVPYKVNVAGLSRELGITPPTLNTYLDMLNDTKIFHSIKKYSAKISRKPEKLLFNNTNILYTFAEEFGVDANIGTVRETFFAGCFSQIYYSDIGDFRVQDMIFEVGGKNKTFKQIYNVNNSYLVIDTNYTTDSRKIPLWLFGLIN</sequence>
<comment type="caution">
    <text evidence="2">The sequence shown here is derived from an EMBL/GenBank/DDBJ whole genome shotgun (WGS) entry which is preliminary data.</text>
</comment>
<protein>
    <submittedName>
        <fullName evidence="2">ATP-binding protein</fullName>
    </submittedName>
</protein>
<dbReference type="Pfam" id="PF13173">
    <property type="entry name" value="AAA_14"/>
    <property type="match status" value="1"/>
</dbReference>
<proteinExistence type="predicted"/>
<dbReference type="PANTHER" id="PTHR42990:SF1">
    <property type="entry name" value="AAA+ ATPASE DOMAIN-CONTAINING PROTEIN"/>
    <property type="match status" value="1"/>
</dbReference>
<gene>
    <name evidence="2" type="ORF">HXW94_05440</name>
</gene>